<comment type="caution">
    <text evidence="1">The sequence shown here is derived from an EMBL/GenBank/DDBJ whole genome shotgun (WGS) entry which is preliminary data.</text>
</comment>
<name>A0ACB0YKN1_MELEN</name>
<keyword evidence="2" id="KW-1185">Reference proteome</keyword>
<dbReference type="EMBL" id="CAVMJV010000014">
    <property type="protein sequence ID" value="CAK5050869.1"/>
    <property type="molecule type" value="Genomic_DNA"/>
</dbReference>
<evidence type="ECO:0000313" key="2">
    <source>
        <dbReference type="Proteomes" id="UP001497535"/>
    </source>
</evidence>
<dbReference type="Proteomes" id="UP001497535">
    <property type="component" value="Unassembled WGS sequence"/>
</dbReference>
<proteinExistence type="predicted"/>
<gene>
    <name evidence="1" type="ORF">MENTE1834_LOCUS13443</name>
</gene>
<sequence>MDLGDDIVYVYANNSFNKPQNCLNYSLYYYEIKYKFEDKFHNSEKTVLIGLENSDLEEHIFYSPISCGIYYIRKEEAATKEKFMFSRIPFNYNDVFGCGLVYPPTYKLNEEFPYVFFTKNGEMFGKGFLLKDNFDSFKPFVKMACYSIEANFGNNSKISFKYDISKHKILKEFY</sequence>
<protein>
    <submittedName>
        <fullName evidence="1">Uncharacterized protein</fullName>
    </submittedName>
</protein>
<evidence type="ECO:0000313" key="1">
    <source>
        <dbReference type="EMBL" id="CAK5050869.1"/>
    </source>
</evidence>
<organism evidence="1 2">
    <name type="scientific">Meloidogyne enterolobii</name>
    <name type="common">Root-knot nematode worm</name>
    <name type="synonym">Meloidogyne mayaguensis</name>
    <dbReference type="NCBI Taxonomy" id="390850"/>
    <lineage>
        <taxon>Eukaryota</taxon>
        <taxon>Metazoa</taxon>
        <taxon>Ecdysozoa</taxon>
        <taxon>Nematoda</taxon>
        <taxon>Chromadorea</taxon>
        <taxon>Rhabditida</taxon>
        <taxon>Tylenchina</taxon>
        <taxon>Tylenchomorpha</taxon>
        <taxon>Tylenchoidea</taxon>
        <taxon>Meloidogynidae</taxon>
        <taxon>Meloidogyninae</taxon>
        <taxon>Meloidogyne</taxon>
    </lineage>
</organism>
<reference evidence="1" key="1">
    <citation type="submission" date="2023-11" db="EMBL/GenBank/DDBJ databases">
        <authorList>
            <person name="Poullet M."/>
        </authorList>
    </citation>
    <scope>NUCLEOTIDE SEQUENCE</scope>
    <source>
        <strain evidence="1">E1834</strain>
    </source>
</reference>
<accession>A0ACB0YKN1</accession>